<protein>
    <submittedName>
        <fullName evidence="1">Uncharacterized protein</fullName>
    </submittedName>
</protein>
<sequence length="148" mass="16162">MVPGLVGDGVEDLVDLGVEIWLLETPFTPNEQEEKKGDEVKPLLTGRLAAILMTSLRVYSLLTAPESNLMASVMSVSTCPKECAVFLLSSMRTALRGLTPLRMTVTSLGLMKSLVSCCSSLFSRTREERERDVPVLEPTDQLGLTFLA</sequence>
<organism evidence="1 2">
    <name type="scientific">Liparis tanakae</name>
    <name type="common">Tanaka's snailfish</name>
    <dbReference type="NCBI Taxonomy" id="230148"/>
    <lineage>
        <taxon>Eukaryota</taxon>
        <taxon>Metazoa</taxon>
        <taxon>Chordata</taxon>
        <taxon>Craniata</taxon>
        <taxon>Vertebrata</taxon>
        <taxon>Euteleostomi</taxon>
        <taxon>Actinopterygii</taxon>
        <taxon>Neopterygii</taxon>
        <taxon>Teleostei</taxon>
        <taxon>Neoteleostei</taxon>
        <taxon>Acanthomorphata</taxon>
        <taxon>Eupercaria</taxon>
        <taxon>Perciformes</taxon>
        <taxon>Cottioidei</taxon>
        <taxon>Cottales</taxon>
        <taxon>Liparidae</taxon>
        <taxon>Liparis</taxon>
    </lineage>
</organism>
<evidence type="ECO:0000313" key="1">
    <source>
        <dbReference type="EMBL" id="TNN89559.1"/>
    </source>
</evidence>
<evidence type="ECO:0000313" key="2">
    <source>
        <dbReference type="Proteomes" id="UP000314294"/>
    </source>
</evidence>
<proteinExistence type="predicted"/>
<comment type="caution">
    <text evidence="1">The sequence shown here is derived from an EMBL/GenBank/DDBJ whole genome shotgun (WGS) entry which is preliminary data.</text>
</comment>
<dbReference type="Proteomes" id="UP000314294">
    <property type="component" value="Unassembled WGS sequence"/>
</dbReference>
<gene>
    <name evidence="1" type="ORF">EYF80_000162</name>
</gene>
<accession>A0A4Z2JGX8</accession>
<dbReference type="AlphaFoldDB" id="A0A4Z2JGX8"/>
<name>A0A4Z2JGX8_9TELE</name>
<keyword evidence="2" id="KW-1185">Reference proteome</keyword>
<reference evidence="1 2" key="1">
    <citation type="submission" date="2019-03" db="EMBL/GenBank/DDBJ databases">
        <title>First draft genome of Liparis tanakae, snailfish: a comprehensive survey of snailfish specific genes.</title>
        <authorList>
            <person name="Kim W."/>
            <person name="Song I."/>
            <person name="Jeong J.-H."/>
            <person name="Kim D."/>
            <person name="Kim S."/>
            <person name="Ryu S."/>
            <person name="Song J.Y."/>
            <person name="Lee S.K."/>
        </authorList>
    </citation>
    <scope>NUCLEOTIDE SEQUENCE [LARGE SCALE GENOMIC DNA]</scope>
    <source>
        <tissue evidence="1">Muscle</tissue>
    </source>
</reference>
<dbReference type="EMBL" id="SRLO01000001">
    <property type="protein sequence ID" value="TNN89559.1"/>
    <property type="molecule type" value="Genomic_DNA"/>
</dbReference>